<evidence type="ECO:0000313" key="2">
    <source>
        <dbReference type="Proteomes" id="UP000321933"/>
    </source>
</evidence>
<organism evidence="1 2">
    <name type="scientific">Parahaliea aestuarii</name>
    <dbReference type="NCBI Taxonomy" id="1852021"/>
    <lineage>
        <taxon>Bacteria</taxon>
        <taxon>Pseudomonadati</taxon>
        <taxon>Pseudomonadota</taxon>
        <taxon>Gammaproteobacteria</taxon>
        <taxon>Cellvibrionales</taxon>
        <taxon>Halieaceae</taxon>
        <taxon>Parahaliea</taxon>
    </lineage>
</organism>
<reference evidence="1 2" key="1">
    <citation type="submission" date="2019-08" db="EMBL/GenBank/DDBJ databases">
        <title>Parahaliea maris sp. nov., isolated from the surface seawater.</title>
        <authorList>
            <person name="Liu Y."/>
        </authorList>
    </citation>
    <scope>NUCLEOTIDE SEQUENCE [LARGE SCALE GENOMIC DNA]</scope>
    <source>
        <strain evidence="1 2">S2-26</strain>
    </source>
</reference>
<dbReference type="OrthoDB" id="5293309at2"/>
<keyword evidence="2" id="KW-1185">Reference proteome</keyword>
<accession>A0A5C9A1B7</accession>
<dbReference type="RefSeq" id="WP_148062411.1">
    <property type="nucleotide sequence ID" value="NZ_VRYZ01000001.1"/>
</dbReference>
<evidence type="ECO:0000313" key="1">
    <source>
        <dbReference type="EMBL" id="TXS94558.1"/>
    </source>
</evidence>
<dbReference type="PANTHER" id="PTHR38784:SF1">
    <property type="entry name" value="SUCROSE PHOSPHORYLASE"/>
    <property type="match status" value="1"/>
</dbReference>
<dbReference type="InterPro" id="IPR009822">
    <property type="entry name" value="YaeQ"/>
</dbReference>
<dbReference type="EMBL" id="VRYZ01000001">
    <property type="protein sequence ID" value="TXS94558.1"/>
    <property type="molecule type" value="Genomic_DNA"/>
</dbReference>
<proteinExistence type="predicted"/>
<dbReference type="SMART" id="SM01322">
    <property type="entry name" value="YaeQ"/>
    <property type="match status" value="1"/>
</dbReference>
<comment type="caution">
    <text evidence="1">The sequence shown here is derived from an EMBL/GenBank/DDBJ whole genome shotgun (WGS) entry which is preliminary data.</text>
</comment>
<dbReference type="Proteomes" id="UP000321933">
    <property type="component" value="Unassembled WGS sequence"/>
</dbReference>
<protein>
    <submittedName>
        <fullName evidence="1">YaeQ family protein</fullName>
    </submittedName>
</protein>
<sequence length="179" mass="20033">MALKPTIYKIQLDLADSDRNIYESESLTLARHPSETIERLCARILAYGLFKAPGLGFTKGLSTNDEPDLWQHSDSGEIEHWIELGQPEPARLRKACGVARKVSVVSYGKSSDTWWKLNCEDMTGLPRLNVLQLPWQQVQVAAELIERNCRLSLAIAGGVLYLDTGNRQVTLEPVVLQSE</sequence>
<dbReference type="InterPro" id="IPR011335">
    <property type="entry name" value="Restrct_endonuc-II-like"/>
</dbReference>
<dbReference type="PIRSF" id="PIRSF011484">
    <property type="entry name" value="YaeQ"/>
    <property type="match status" value="1"/>
</dbReference>
<name>A0A5C9A1B7_9GAMM</name>
<gene>
    <name evidence="1" type="ORF">FVW59_01140</name>
</gene>
<dbReference type="InterPro" id="IPR038590">
    <property type="entry name" value="YaeQ_sf"/>
</dbReference>
<dbReference type="PANTHER" id="PTHR38784">
    <property type="entry name" value="SUCROSE PHOSPHORYLASE"/>
    <property type="match status" value="1"/>
</dbReference>
<dbReference type="Gene3D" id="3.10.640.10">
    <property type="entry name" value="Restriction endonuclease-like alpha-beta roll domain"/>
    <property type="match status" value="1"/>
</dbReference>
<dbReference type="SUPFAM" id="SSF52980">
    <property type="entry name" value="Restriction endonuclease-like"/>
    <property type="match status" value="1"/>
</dbReference>
<dbReference type="AlphaFoldDB" id="A0A5C9A1B7"/>
<dbReference type="Pfam" id="PF07152">
    <property type="entry name" value="YaeQ"/>
    <property type="match status" value="1"/>
</dbReference>